<dbReference type="RefSeq" id="WP_200235806.1">
    <property type="nucleotide sequence ID" value="NZ_NRRV01000015.1"/>
</dbReference>
<organism evidence="2 3">
    <name type="scientific">Thiohalocapsa halophila</name>
    <dbReference type="NCBI Taxonomy" id="69359"/>
    <lineage>
        <taxon>Bacteria</taxon>
        <taxon>Pseudomonadati</taxon>
        <taxon>Pseudomonadota</taxon>
        <taxon>Gammaproteobacteria</taxon>
        <taxon>Chromatiales</taxon>
        <taxon>Chromatiaceae</taxon>
        <taxon>Thiohalocapsa</taxon>
    </lineage>
</organism>
<name>A0ABS1CFL7_9GAMM</name>
<dbReference type="EMBL" id="NRRV01000015">
    <property type="protein sequence ID" value="MBK1630685.1"/>
    <property type="molecule type" value="Genomic_DNA"/>
</dbReference>
<dbReference type="Proteomes" id="UP000748752">
    <property type="component" value="Unassembled WGS sequence"/>
</dbReference>
<keyword evidence="3" id="KW-1185">Reference proteome</keyword>
<protein>
    <submittedName>
        <fullName evidence="2">Uncharacterized protein</fullName>
    </submittedName>
</protein>
<sequence>MPQTSPKLAGLATASLLVLAASAPAAGDSVEEQIRQGLELYQTGELGAAITELEFAISDIRKAMSGRLADTFPEPPAGWTADAAASSSEAAGAAAMFGGAMGTMLERTYSQEDGAGTLTAALMIDNPMVQGMAALLNNPMLMSAQPNTERLRVGRETGMLKWEPDNASAEATLMLDGRIMMQVKGDNLDSPDVAADLLKAWDIEAVRAGAAR</sequence>
<gene>
    <name evidence="2" type="ORF">CKO31_07990</name>
</gene>
<evidence type="ECO:0000313" key="2">
    <source>
        <dbReference type="EMBL" id="MBK1630685.1"/>
    </source>
</evidence>
<accession>A0ABS1CFL7</accession>
<comment type="caution">
    <text evidence="2">The sequence shown here is derived from an EMBL/GenBank/DDBJ whole genome shotgun (WGS) entry which is preliminary data.</text>
</comment>
<feature type="chain" id="PRO_5045204637" evidence="1">
    <location>
        <begin position="26"/>
        <end position="212"/>
    </location>
</feature>
<keyword evidence="1" id="KW-0732">Signal</keyword>
<evidence type="ECO:0000313" key="3">
    <source>
        <dbReference type="Proteomes" id="UP000748752"/>
    </source>
</evidence>
<reference evidence="2 3" key="1">
    <citation type="journal article" date="2020" name="Microorganisms">
        <title>Osmotic Adaptation and Compatible Solute Biosynthesis of Phototrophic Bacteria as Revealed from Genome Analyses.</title>
        <authorList>
            <person name="Imhoff J.F."/>
            <person name="Rahn T."/>
            <person name="Kunzel S."/>
            <person name="Keller A."/>
            <person name="Neulinger S.C."/>
        </authorList>
    </citation>
    <scope>NUCLEOTIDE SEQUENCE [LARGE SCALE GENOMIC DNA]</scope>
    <source>
        <strain evidence="2 3">DSM 6210</strain>
    </source>
</reference>
<proteinExistence type="predicted"/>
<evidence type="ECO:0000256" key="1">
    <source>
        <dbReference type="SAM" id="SignalP"/>
    </source>
</evidence>
<feature type="signal peptide" evidence="1">
    <location>
        <begin position="1"/>
        <end position="25"/>
    </location>
</feature>